<evidence type="ECO:0000256" key="11">
    <source>
        <dbReference type="ARBA" id="ARBA00023324"/>
    </source>
</evidence>
<dbReference type="PROSITE" id="PS00437">
    <property type="entry name" value="CATALASE_1"/>
    <property type="match status" value="1"/>
</dbReference>
<evidence type="ECO:0000313" key="18">
    <source>
        <dbReference type="EMBL" id="RDW27722.1"/>
    </source>
</evidence>
<dbReference type="GeneID" id="2912051"/>
<dbReference type="GO" id="GO:0005739">
    <property type="term" value="C:mitochondrion"/>
    <property type="evidence" value="ECO:0007669"/>
    <property type="project" value="TreeGrafter"/>
</dbReference>
<keyword evidence="6 14" id="KW-0575">Peroxidase</keyword>
<dbReference type="SMART" id="SM01060">
    <property type="entry name" value="Catalase"/>
    <property type="match status" value="1"/>
</dbReference>
<dbReference type="GO" id="GO:0020037">
    <property type="term" value="F:heme binding"/>
    <property type="evidence" value="ECO:0007669"/>
    <property type="project" value="InterPro"/>
</dbReference>
<dbReference type="PANTHER" id="PTHR11465">
    <property type="entry name" value="CATALASE"/>
    <property type="match status" value="1"/>
</dbReference>
<dbReference type="KEGG" id="yli:2912051"/>
<dbReference type="GO" id="GO:0042744">
    <property type="term" value="P:hydrogen peroxide catabolic process"/>
    <property type="evidence" value="ECO:0007669"/>
    <property type="project" value="UniProtKB-KW"/>
</dbReference>
<dbReference type="InterPro" id="IPR020835">
    <property type="entry name" value="Catalase_sf"/>
</dbReference>
<keyword evidence="10 13" id="KW-0408">Iron</keyword>
<evidence type="ECO:0000256" key="9">
    <source>
        <dbReference type="ARBA" id="ARBA00023002"/>
    </source>
</evidence>
<dbReference type="GO" id="GO:0004096">
    <property type="term" value="F:catalase activity"/>
    <property type="evidence" value="ECO:0007669"/>
    <property type="project" value="UniProtKB-EC"/>
</dbReference>
<dbReference type="Proteomes" id="UP000182444">
    <property type="component" value="Chromosome 1E"/>
</dbReference>
<comment type="function">
    <text evidence="2">Occurs in almost all aerobically respiring organisms and serves to protect cells from the toxic effects of hydrogen peroxide.</text>
</comment>
<keyword evidence="5" id="KW-0963">Cytoplasm</keyword>
<dbReference type="GO" id="GO:0042542">
    <property type="term" value="P:response to hydrogen peroxide"/>
    <property type="evidence" value="ECO:0007669"/>
    <property type="project" value="TreeGrafter"/>
</dbReference>
<dbReference type="Proteomes" id="UP000256601">
    <property type="component" value="Unassembled WGS sequence"/>
</dbReference>
<dbReference type="FunFam" id="2.40.180.10:FF:000013">
    <property type="entry name" value="Catalase"/>
    <property type="match status" value="1"/>
</dbReference>
<dbReference type="GO" id="GO:0005777">
    <property type="term" value="C:peroxisome"/>
    <property type="evidence" value="ECO:0007669"/>
    <property type="project" value="TreeGrafter"/>
</dbReference>
<dbReference type="OMA" id="YNTSFCT"/>
<dbReference type="Gene3D" id="2.40.180.10">
    <property type="entry name" value="Catalase core domain"/>
    <property type="match status" value="1"/>
</dbReference>
<keyword evidence="8 13" id="KW-0479">Metal-binding</keyword>
<feature type="domain" description="Catalase core" evidence="16">
    <location>
        <begin position="16"/>
        <end position="411"/>
    </location>
</feature>
<reference evidence="18 20" key="2">
    <citation type="submission" date="2018-07" db="EMBL/GenBank/DDBJ databases">
        <title>Draft Genome Assemblies for Five Robust Yarrowia lipolytica Strains Exhibiting High Lipid Production and Pentose Sugar Utilization and Sugar Alcohol Secretion from Undetoxified Lignocellulosic Biomass Hydrolysates.</title>
        <authorList>
            <consortium name="DOE Joint Genome Institute"/>
            <person name="Walker C."/>
            <person name="Ryu S."/>
            <person name="Na H."/>
            <person name="Zane M."/>
            <person name="LaButti K."/>
            <person name="Lipzen A."/>
            <person name="Haridas S."/>
            <person name="Barry K."/>
            <person name="Grigoriev I.V."/>
            <person name="Quarterman J."/>
            <person name="Slininger P."/>
            <person name="Dien B."/>
            <person name="Trinh C.T."/>
        </authorList>
    </citation>
    <scope>NUCLEOTIDE SEQUENCE [LARGE SCALE GENOMIC DNA]</scope>
    <source>
        <strain evidence="18 20">YB392</strain>
    </source>
</reference>
<dbReference type="OrthoDB" id="6880011at2759"/>
<dbReference type="PIRSF" id="PIRSF038928">
    <property type="entry name" value="Catalase_clade1-3"/>
    <property type="match status" value="1"/>
</dbReference>
<evidence type="ECO:0000256" key="13">
    <source>
        <dbReference type="PIRSR" id="PIRSR038928-2"/>
    </source>
</evidence>
<dbReference type="InterPro" id="IPR024711">
    <property type="entry name" value="Catalase_clade1/3"/>
</dbReference>
<organism evidence="17 19">
    <name type="scientific">Yarrowia lipolytica</name>
    <name type="common">Candida lipolytica</name>
    <dbReference type="NCBI Taxonomy" id="4952"/>
    <lineage>
        <taxon>Eukaryota</taxon>
        <taxon>Fungi</taxon>
        <taxon>Dikarya</taxon>
        <taxon>Ascomycota</taxon>
        <taxon>Saccharomycotina</taxon>
        <taxon>Dipodascomycetes</taxon>
        <taxon>Dipodascales</taxon>
        <taxon>Dipodascales incertae sedis</taxon>
        <taxon>Yarrowia</taxon>
    </lineage>
</organism>
<evidence type="ECO:0000256" key="1">
    <source>
        <dbReference type="ARBA" id="ARBA00001971"/>
    </source>
</evidence>
<dbReference type="VEuPathDB" id="FungiDB:YALI0_E34749g"/>
<keyword evidence="7 13" id="KW-0349">Heme</keyword>
<dbReference type="InterPro" id="IPR011614">
    <property type="entry name" value="Catalase_core"/>
</dbReference>
<evidence type="ECO:0000313" key="17">
    <source>
        <dbReference type="EMBL" id="AOW06399.1"/>
    </source>
</evidence>
<dbReference type="EMBL" id="CP017557">
    <property type="protein sequence ID" value="AOW06399.1"/>
    <property type="molecule type" value="Genomic_DNA"/>
</dbReference>
<feature type="active site" evidence="12">
    <location>
        <position position="137"/>
    </location>
</feature>
<evidence type="ECO:0000256" key="5">
    <source>
        <dbReference type="ARBA" id="ARBA00022490"/>
    </source>
</evidence>
<gene>
    <name evidence="18" type="ORF">B0I71DRAFT_15537</name>
    <name evidence="17" type="ORF">YALI1_E41251g</name>
</gene>
<dbReference type="InterPro" id="IPR018028">
    <property type="entry name" value="Catalase"/>
</dbReference>
<dbReference type="SUPFAM" id="SSF56634">
    <property type="entry name" value="Heme-dependent catalase-like"/>
    <property type="match status" value="1"/>
</dbReference>
<sequence>MSKELYANSKDDAVYSTSFGVPFPHHPYSAQRAGPTGPLLLQDTYLIDALAHFDRERIPERVVHAKGGGAHGYFEVTDDLSDITYAEPFQKAGYKCPVTVRFSTVGGERGSADSARDPRGFSIKHRTDWGNWDMVANNTPIFFIRDPIKFPHFIHTQKRDPQTNLGAGPDASHFWNYLTQNPESLHQITYMFGDRGTPDGWRHMNGYSGHTFKFISKEGKITYTQFHYITDQGVKNLSAEKAGELAGANPDSSQQDLFEAIDNGDYPSWTVYVQTMTPEQAEKFRYSILDLTKVWSHKEFPLRKVGKFVLNKNADNYFEEIEQVAFSPSNLPNGLEASADPVLQSRLFSYPDTHRHRLGPNFNQLPVNQPRTFQKGSGCPFLAGNFQRDGNMAINNQGNRPNYLSTIRPIQSVSVPDEDFKSTHNYTGVVTKKMEDESLSVQTEEAKKHDEKIWEGASYIYVSGIQDIDAEQPRALYEKVYDDAAKARFIENVVGHASSIKQPGLKEQVAKYFGQINDDLGQKVAKGLGVSY</sequence>
<dbReference type="PROSITE" id="PS00438">
    <property type="entry name" value="CATALASE_2"/>
    <property type="match status" value="1"/>
</dbReference>
<dbReference type="CDD" id="cd08157">
    <property type="entry name" value="catalase_fungal"/>
    <property type="match status" value="1"/>
</dbReference>
<evidence type="ECO:0000313" key="19">
    <source>
        <dbReference type="Proteomes" id="UP000182444"/>
    </source>
</evidence>
<dbReference type="eggNOG" id="KOG0047">
    <property type="taxonomic scope" value="Eukaryota"/>
</dbReference>
<evidence type="ECO:0000256" key="6">
    <source>
        <dbReference type="ARBA" id="ARBA00022559"/>
    </source>
</evidence>
<evidence type="ECO:0000256" key="2">
    <source>
        <dbReference type="ARBA" id="ARBA00003918"/>
    </source>
</evidence>
<dbReference type="InterPro" id="IPR010582">
    <property type="entry name" value="Catalase_immune_responsive"/>
</dbReference>
<dbReference type="InterPro" id="IPR002226">
    <property type="entry name" value="Catalase_haem_BS"/>
</dbReference>
<evidence type="ECO:0000256" key="14">
    <source>
        <dbReference type="RuleBase" id="RU000498"/>
    </source>
</evidence>
<evidence type="ECO:0000256" key="7">
    <source>
        <dbReference type="ARBA" id="ARBA00022617"/>
    </source>
</evidence>
<dbReference type="AlphaFoldDB" id="A0A1D8NL86"/>
<dbReference type="EMBL" id="KZ858959">
    <property type="protein sequence ID" value="RDW27722.1"/>
    <property type="molecule type" value="Genomic_DNA"/>
</dbReference>
<comment type="similarity">
    <text evidence="4 14">Belongs to the catalase family.</text>
</comment>
<keyword evidence="11 14" id="KW-0376">Hydrogen peroxide</keyword>
<comment type="subcellular location">
    <subcellularLocation>
        <location evidence="3">Cytoplasm</location>
    </subcellularLocation>
</comment>
<dbReference type="Pfam" id="PF00199">
    <property type="entry name" value="Catalase"/>
    <property type="match status" value="1"/>
</dbReference>
<evidence type="ECO:0000256" key="4">
    <source>
        <dbReference type="ARBA" id="ARBA00005329"/>
    </source>
</evidence>
<dbReference type="PROSITE" id="PS51402">
    <property type="entry name" value="CATALASE_3"/>
    <property type="match status" value="1"/>
</dbReference>
<feature type="binding site" description="axial binding residue" evidence="13">
    <location>
        <position position="350"/>
    </location>
    <ligand>
        <name>heme</name>
        <dbReference type="ChEBI" id="CHEBI:30413"/>
    </ligand>
    <ligandPart>
        <name>Fe</name>
        <dbReference type="ChEBI" id="CHEBI:18248"/>
    </ligandPart>
</feature>
<dbReference type="RefSeq" id="XP_504785.1">
    <property type="nucleotide sequence ID" value="XM_504785.1"/>
</dbReference>
<evidence type="ECO:0000256" key="8">
    <source>
        <dbReference type="ARBA" id="ARBA00022723"/>
    </source>
</evidence>
<dbReference type="Pfam" id="PF06628">
    <property type="entry name" value="Catalase-rel"/>
    <property type="match status" value="1"/>
</dbReference>
<name>A0A1D8NL86_YARLL</name>
<evidence type="ECO:0000313" key="20">
    <source>
        <dbReference type="Proteomes" id="UP000256601"/>
    </source>
</evidence>
<evidence type="ECO:0000256" key="3">
    <source>
        <dbReference type="ARBA" id="ARBA00004496"/>
    </source>
</evidence>
<dbReference type="GO" id="GO:0046872">
    <property type="term" value="F:metal ion binding"/>
    <property type="evidence" value="ECO:0007669"/>
    <property type="project" value="UniProtKB-KW"/>
</dbReference>
<evidence type="ECO:0000256" key="10">
    <source>
        <dbReference type="ARBA" id="ARBA00023004"/>
    </source>
</evidence>
<accession>A0A1D8NL86</accession>
<comment type="cofactor">
    <cofactor evidence="1 13">
        <name>heme</name>
        <dbReference type="ChEBI" id="CHEBI:30413"/>
    </cofactor>
</comment>
<protein>
    <recommendedName>
        <fullName evidence="14">Catalase</fullName>
        <ecNumber evidence="14">1.11.1.6</ecNumber>
    </recommendedName>
</protein>
<dbReference type="PRINTS" id="PR00067">
    <property type="entry name" value="CATALASE"/>
</dbReference>
<dbReference type="EC" id="1.11.1.6" evidence="14"/>
<dbReference type="InterPro" id="IPR024708">
    <property type="entry name" value="Catalase_AS"/>
</dbReference>
<comment type="catalytic activity">
    <reaction evidence="14">
        <text>2 H2O2 = O2 + 2 H2O</text>
        <dbReference type="Rhea" id="RHEA:20309"/>
        <dbReference type="ChEBI" id="CHEBI:15377"/>
        <dbReference type="ChEBI" id="CHEBI:15379"/>
        <dbReference type="ChEBI" id="CHEBI:16240"/>
        <dbReference type="EC" id="1.11.1.6"/>
    </reaction>
</comment>
<dbReference type="VEuPathDB" id="FungiDB:YALI1_E41251g"/>
<evidence type="ECO:0000256" key="12">
    <source>
        <dbReference type="PIRSR" id="PIRSR038928-1"/>
    </source>
</evidence>
<feature type="active site" evidence="12">
    <location>
        <position position="64"/>
    </location>
</feature>
<evidence type="ECO:0000256" key="15">
    <source>
        <dbReference type="RuleBase" id="RU004142"/>
    </source>
</evidence>
<dbReference type="SMR" id="A0A1D8NL86"/>
<keyword evidence="9 14" id="KW-0560">Oxidoreductase</keyword>
<dbReference type="PANTHER" id="PTHR11465:SF62">
    <property type="entry name" value="CATALASE T"/>
    <property type="match status" value="1"/>
</dbReference>
<proteinExistence type="inferred from homology"/>
<reference evidence="17 19" key="1">
    <citation type="journal article" date="2016" name="PLoS ONE">
        <title>Sequence Assembly of Yarrowia lipolytica Strain W29/CLIB89 Shows Transposable Element Diversity.</title>
        <authorList>
            <person name="Magnan C."/>
            <person name="Yu J."/>
            <person name="Chang I."/>
            <person name="Jahn E."/>
            <person name="Kanomata Y."/>
            <person name="Wu J."/>
            <person name="Zeller M."/>
            <person name="Oakes M."/>
            <person name="Baldi P."/>
            <person name="Sandmeyer S."/>
        </authorList>
    </citation>
    <scope>NUCLEOTIDE SEQUENCE [LARGE SCALE GENOMIC DNA]</scope>
    <source>
        <strain evidence="17">CLIB89</strain>
        <strain evidence="19">CLIB89(W29)</strain>
    </source>
</reference>
<comment type="function">
    <text evidence="15">Catalyzes the degradation of hydrogen peroxide (H(2)O(2)) generated by peroxisomal oxidases to water and oxygen, thereby protecting cells from the toxic effects of hydrogen peroxide.</text>
</comment>
<evidence type="ECO:0000259" key="16">
    <source>
        <dbReference type="SMART" id="SM01060"/>
    </source>
</evidence>